<dbReference type="Pfam" id="PF16313">
    <property type="entry name" value="DUF4953"/>
    <property type="match status" value="1"/>
</dbReference>
<dbReference type="InterPro" id="IPR024079">
    <property type="entry name" value="MetalloPept_cat_dom_sf"/>
</dbReference>
<comment type="caution">
    <text evidence="4">The sequence shown here is derived from an EMBL/GenBank/DDBJ whole genome shotgun (WGS) entry which is preliminary data.</text>
</comment>
<reference evidence="4 5" key="1">
    <citation type="submission" date="2020-08" db="EMBL/GenBank/DDBJ databases">
        <title>Genome public.</title>
        <authorList>
            <person name="Liu C."/>
            <person name="Sun Q."/>
        </authorList>
    </citation>
    <scope>NUCLEOTIDE SEQUENCE [LARGE SCALE GENOMIC DNA]</scope>
    <source>
        <strain evidence="4 5">NSJ-56</strain>
    </source>
</reference>
<sequence>MKQTSIIIVLVVLLLPVLAEAQGRKGKKTKRDVNSEMPALPKESAYDNLFKDKACETVKGLMTLHKTDGRVYFEIPLDLLGREMLIGSTIAETTSHYFGSVGEKPHEPLHVVFTRTDSLINLLEANALHITGNERMRKNVDKNAYPAVLNNFEIKAWSPDSTAIVIDMTDYLSGGENEALDPFSPWMPILWQYGGGEEGQLEKEFKREFTRIGRIAAYENNVSVQTSLTYDVSVQAQQWYWIYKMPFTALMTRTFLLLPETPARARLADPRIGVFFGGKYLYEEDERGVEVRYHTHRWRLEPKDLTAFRQGRLTEPVQPIVFYVDDAFPESWKPHVKAGIEEWQAAFEKIGFKNAIVARDFPADDPAFDPENLAYSCVRYSPSPVANAMGPSWTDPRSGEILQANVSVYHNMVRLVQDWRFIQTAPADPSVRGVNLDEKTLGDCIRYVIAHEIGHCLGLMHNMSASAAIPTDSLRSPSFTRKHGTTHSIMDYARFNYVAQPGDAARGVRMTPPELGLYDYYVIRWLYTPLPDAVTSHDEVPVLDSWISERSGDPVYRYGKQQFYAHHDPSSFEEDLGDDAVKSATYGVKNLRYLLANLNDWTRDDDPDFSFRERVYNEIVSQYVRYLNHVVANIGGIYLNERYEGDKLPHQAFVSREKQKRAVRFLLNQVKEVQWLDSPAFQKEMPLMGMVSRELEDKIIAAVLGRLAPVSYNADKAPAKLAYTPDAYMNDIYDFVFTPTIQGRTLSATEKKLQLALLSRVIGGANVEKTSASRGGFRMLIDVPEAVKAKSIAYYGDLANLSRPLAERQGFSYYVDIDPKQADMAPYYYDLMKRARQLLQGKASSGSADTQQHYKFLLHKLEQAMR</sequence>
<dbReference type="SUPFAM" id="SSF55486">
    <property type="entry name" value="Metalloproteases ('zincins'), catalytic domain"/>
    <property type="match status" value="1"/>
</dbReference>
<dbReference type="GO" id="GO:0008237">
    <property type="term" value="F:metallopeptidase activity"/>
    <property type="evidence" value="ECO:0007669"/>
    <property type="project" value="UniProtKB-KW"/>
</dbReference>
<dbReference type="EMBL" id="JACOOH010000003">
    <property type="protein sequence ID" value="MBC5620897.1"/>
    <property type="molecule type" value="Genomic_DNA"/>
</dbReference>
<dbReference type="RefSeq" id="WP_186975558.1">
    <property type="nucleotide sequence ID" value="NZ_JACOOH010000003.1"/>
</dbReference>
<feature type="domain" description="EcxA zinc-binding" evidence="1">
    <location>
        <begin position="436"/>
        <end position="741"/>
    </location>
</feature>
<dbReference type="Proteomes" id="UP000646484">
    <property type="component" value="Unassembled WGS sequence"/>
</dbReference>
<dbReference type="Gene3D" id="3.40.390.10">
    <property type="entry name" value="Collagenase (Catalytic Domain)"/>
    <property type="match status" value="1"/>
</dbReference>
<organism evidence="4 5">
    <name type="scientific">Butyricimonas hominis</name>
    <dbReference type="NCBI Taxonomy" id="2763032"/>
    <lineage>
        <taxon>Bacteria</taxon>
        <taxon>Pseudomonadati</taxon>
        <taxon>Bacteroidota</taxon>
        <taxon>Bacteroidia</taxon>
        <taxon>Bacteroidales</taxon>
        <taxon>Odoribacteraceae</taxon>
        <taxon>Butyricimonas</taxon>
    </lineage>
</organism>
<proteinExistence type="predicted"/>
<keyword evidence="5" id="KW-1185">Reference proteome</keyword>
<gene>
    <name evidence="4" type="ORF">H8S64_07295</name>
</gene>
<evidence type="ECO:0000259" key="1">
    <source>
        <dbReference type="Pfam" id="PF16313"/>
    </source>
</evidence>
<evidence type="ECO:0000259" key="2">
    <source>
        <dbReference type="Pfam" id="PF17148"/>
    </source>
</evidence>
<dbReference type="InterPro" id="IPR033413">
    <property type="entry name" value="DUF5117"/>
</dbReference>
<keyword evidence="4" id="KW-0482">Metalloprotease</keyword>
<feature type="domain" description="DUF5117" evidence="2">
    <location>
        <begin position="130"/>
        <end position="303"/>
    </location>
</feature>
<dbReference type="Pfam" id="PF17148">
    <property type="entry name" value="DUF5117"/>
    <property type="match status" value="1"/>
</dbReference>
<name>A0ABR7CYZ9_9BACT</name>
<accession>A0ABR7CYZ9</accession>
<evidence type="ECO:0000313" key="4">
    <source>
        <dbReference type="EMBL" id="MBC5620897.1"/>
    </source>
</evidence>
<protein>
    <submittedName>
        <fullName evidence="4">Zinc-dependent metalloprotease</fullName>
    </submittedName>
</protein>
<dbReference type="PANTHER" id="PTHR38478">
    <property type="entry name" value="PEPTIDASE M1A AND M12B"/>
    <property type="match status" value="1"/>
</dbReference>
<keyword evidence="4" id="KW-0378">Hydrolase</keyword>
<dbReference type="Pfam" id="PF17162">
    <property type="entry name" value="DUF5118"/>
    <property type="match status" value="1"/>
</dbReference>
<dbReference type="InterPro" id="IPR033428">
    <property type="entry name" value="DUF5118"/>
</dbReference>
<dbReference type="PANTHER" id="PTHR38478:SF1">
    <property type="entry name" value="ZINC DEPENDENT METALLOPROTEASE DOMAIN LIPOPROTEIN"/>
    <property type="match status" value="1"/>
</dbReference>
<dbReference type="InterPro" id="IPR034032">
    <property type="entry name" value="Zn_MMP-like_bac"/>
</dbReference>
<evidence type="ECO:0000259" key="3">
    <source>
        <dbReference type="Pfam" id="PF17162"/>
    </source>
</evidence>
<feature type="domain" description="DUF5118" evidence="3">
    <location>
        <begin position="44"/>
        <end position="93"/>
    </location>
</feature>
<evidence type="ECO:0000313" key="5">
    <source>
        <dbReference type="Proteomes" id="UP000646484"/>
    </source>
</evidence>
<dbReference type="CDD" id="cd04276">
    <property type="entry name" value="ZnMc_MMP_like_2"/>
    <property type="match status" value="1"/>
</dbReference>
<dbReference type="InterPro" id="IPR032534">
    <property type="entry name" value="EcxA_zinc-bd"/>
</dbReference>
<keyword evidence="4" id="KW-0645">Protease</keyword>